<dbReference type="EMBL" id="JAUUTY010000005">
    <property type="protein sequence ID" value="KAK1631488.1"/>
    <property type="molecule type" value="Genomic_DNA"/>
</dbReference>
<comment type="similarity">
    <text evidence="1">Belongs to the peptidase S10 family.</text>
</comment>
<protein>
    <submittedName>
        <fullName evidence="3">Uncharacterized protein</fullName>
    </submittedName>
</protein>
<evidence type="ECO:0000313" key="4">
    <source>
        <dbReference type="Proteomes" id="UP001231189"/>
    </source>
</evidence>
<comment type="caution">
    <text evidence="3">The sequence shown here is derived from an EMBL/GenBank/DDBJ whole genome shotgun (WGS) entry which is preliminary data.</text>
</comment>
<name>A0AAD8W3I0_LOLMU</name>
<organism evidence="3 4">
    <name type="scientific">Lolium multiflorum</name>
    <name type="common">Italian ryegrass</name>
    <name type="synonym">Lolium perenne subsp. multiflorum</name>
    <dbReference type="NCBI Taxonomy" id="4521"/>
    <lineage>
        <taxon>Eukaryota</taxon>
        <taxon>Viridiplantae</taxon>
        <taxon>Streptophyta</taxon>
        <taxon>Embryophyta</taxon>
        <taxon>Tracheophyta</taxon>
        <taxon>Spermatophyta</taxon>
        <taxon>Magnoliopsida</taxon>
        <taxon>Liliopsida</taxon>
        <taxon>Poales</taxon>
        <taxon>Poaceae</taxon>
        <taxon>BOP clade</taxon>
        <taxon>Pooideae</taxon>
        <taxon>Poodae</taxon>
        <taxon>Poeae</taxon>
        <taxon>Poeae Chloroplast Group 2 (Poeae type)</taxon>
        <taxon>Loliodinae</taxon>
        <taxon>Loliinae</taxon>
        <taxon>Lolium</taxon>
    </lineage>
</organism>
<dbReference type="InterPro" id="IPR029058">
    <property type="entry name" value="AB_hydrolase_fold"/>
</dbReference>
<dbReference type="PANTHER" id="PTHR11802:SF59">
    <property type="entry name" value="CARBOXYPEPTIDASE"/>
    <property type="match status" value="1"/>
</dbReference>
<dbReference type="AlphaFoldDB" id="A0AAD8W3I0"/>
<gene>
    <name evidence="3" type="ORF">QYE76_005803</name>
</gene>
<feature type="chain" id="PRO_5041937215" evidence="2">
    <location>
        <begin position="24"/>
        <end position="263"/>
    </location>
</feature>
<sequence>MKNISFFSLLLFCLAALQLHADASQQEDALRAFISSRKKGEISSGTFKARNIGDMVASSLAAKNSSAVSHKAADKIRALPGQPQGVDFDQYGGYVTVDQKNGRALFYYFVEAPSGAAEKPLVLWLNGGPGCSSLGYGAMQELGPFRVSQDNKTLTKNLNAWNTVANVLFLESPAGVGYSYSNTSSDYNLSGDQRTADDAYIFLLNWLERFPEYKDRAFYISGESFAGHYVPELAATILLHNTYNNRTIVNLKGVLVRSQICML</sequence>
<keyword evidence="2" id="KW-0732">Signal</keyword>
<dbReference type="GO" id="GO:0005773">
    <property type="term" value="C:vacuole"/>
    <property type="evidence" value="ECO:0007669"/>
    <property type="project" value="TreeGrafter"/>
</dbReference>
<proteinExistence type="inferred from homology"/>
<dbReference type="Gene3D" id="3.40.50.1820">
    <property type="entry name" value="alpha/beta hydrolase"/>
    <property type="match status" value="1"/>
</dbReference>
<dbReference type="PRINTS" id="PR00724">
    <property type="entry name" value="CRBOXYPTASEC"/>
</dbReference>
<dbReference type="GO" id="GO:0004185">
    <property type="term" value="F:serine-type carboxypeptidase activity"/>
    <property type="evidence" value="ECO:0007669"/>
    <property type="project" value="InterPro"/>
</dbReference>
<dbReference type="Pfam" id="PF00450">
    <property type="entry name" value="Peptidase_S10"/>
    <property type="match status" value="1"/>
</dbReference>
<dbReference type="FunFam" id="3.40.50.1820:FF:000211">
    <property type="entry name" value="Carboxypeptidase"/>
    <property type="match status" value="1"/>
</dbReference>
<evidence type="ECO:0000256" key="2">
    <source>
        <dbReference type="SAM" id="SignalP"/>
    </source>
</evidence>
<reference evidence="3" key="1">
    <citation type="submission" date="2023-07" db="EMBL/GenBank/DDBJ databases">
        <title>A chromosome-level genome assembly of Lolium multiflorum.</title>
        <authorList>
            <person name="Chen Y."/>
            <person name="Copetti D."/>
            <person name="Kolliker R."/>
            <person name="Studer B."/>
        </authorList>
    </citation>
    <scope>NUCLEOTIDE SEQUENCE</scope>
    <source>
        <strain evidence="3">02402/16</strain>
        <tissue evidence="3">Leaf</tissue>
    </source>
</reference>
<dbReference type="PANTHER" id="PTHR11802">
    <property type="entry name" value="SERINE PROTEASE FAMILY S10 SERINE CARBOXYPEPTIDASE"/>
    <property type="match status" value="1"/>
</dbReference>
<evidence type="ECO:0000313" key="3">
    <source>
        <dbReference type="EMBL" id="KAK1631488.1"/>
    </source>
</evidence>
<accession>A0AAD8W3I0</accession>
<dbReference type="SUPFAM" id="SSF53474">
    <property type="entry name" value="alpha/beta-Hydrolases"/>
    <property type="match status" value="1"/>
</dbReference>
<dbReference type="GO" id="GO:0006508">
    <property type="term" value="P:proteolysis"/>
    <property type="evidence" value="ECO:0007669"/>
    <property type="project" value="InterPro"/>
</dbReference>
<evidence type="ECO:0000256" key="1">
    <source>
        <dbReference type="ARBA" id="ARBA00009431"/>
    </source>
</evidence>
<dbReference type="Proteomes" id="UP001231189">
    <property type="component" value="Unassembled WGS sequence"/>
</dbReference>
<keyword evidence="4" id="KW-1185">Reference proteome</keyword>
<feature type="signal peptide" evidence="2">
    <location>
        <begin position="1"/>
        <end position="23"/>
    </location>
</feature>
<dbReference type="InterPro" id="IPR001563">
    <property type="entry name" value="Peptidase_S10"/>
</dbReference>